<dbReference type="PANTHER" id="PTHR34982:SF1">
    <property type="entry name" value="FLAGELLAR ASSEMBLY PROTEIN FLIH"/>
    <property type="match status" value="1"/>
</dbReference>
<evidence type="ECO:0000256" key="5">
    <source>
        <dbReference type="ARBA" id="ARBA00022448"/>
    </source>
</evidence>
<protein>
    <recommendedName>
        <fullName evidence="4">Flagellar assembly protein FliH</fullName>
    </recommendedName>
</protein>
<accession>A0ABU1GT19</accession>
<keyword evidence="12" id="KW-0969">Cilium</keyword>
<evidence type="ECO:0000313" key="13">
    <source>
        <dbReference type="Proteomes" id="UP001269375"/>
    </source>
</evidence>
<dbReference type="InterPro" id="IPR018035">
    <property type="entry name" value="Flagellar_FliH/T3SS_HrpE"/>
</dbReference>
<proteinExistence type="inferred from homology"/>
<keyword evidence="12" id="KW-0966">Cell projection</keyword>
<keyword evidence="9" id="KW-1006">Bacterial flagellum protein export</keyword>
<keyword evidence="7" id="KW-1005">Bacterial flagellum biogenesis</keyword>
<dbReference type="Proteomes" id="UP001269375">
    <property type="component" value="Unassembled WGS sequence"/>
</dbReference>
<dbReference type="Pfam" id="PF02108">
    <property type="entry name" value="FliH"/>
    <property type="match status" value="1"/>
</dbReference>
<organism evidence="12 13">
    <name type="scientific">Larsenimonas suaedae</name>
    <dbReference type="NCBI Taxonomy" id="1851019"/>
    <lineage>
        <taxon>Bacteria</taxon>
        <taxon>Pseudomonadati</taxon>
        <taxon>Pseudomonadota</taxon>
        <taxon>Gammaproteobacteria</taxon>
        <taxon>Oceanospirillales</taxon>
        <taxon>Halomonadaceae</taxon>
        <taxon>Larsenimonas</taxon>
    </lineage>
</organism>
<evidence type="ECO:0000256" key="10">
    <source>
        <dbReference type="SAM" id="MobiDB-lite"/>
    </source>
</evidence>
<evidence type="ECO:0000256" key="1">
    <source>
        <dbReference type="ARBA" id="ARBA00003041"/>
    </source>
</evidence>
<gene>
    <name evidence="12" type="ORF">QC825_03575</name>
</gene>
<evidence type="ECO:0000256" key="6">
    <source>
        <dbReference type="ARBA" id="ARBA00022490"/>
    </source>
</evidence>
<feature type="domain" description="Flagellar assembly protein FliH/Type III secretion system HrpE" evidence="11">
    <location>
        <begin position="97"/>
        <end position="221"/>
    </location>
</feature>
<evidence type="ECO:0000256" key="4">
    <source>
        <dbReference type="ARBA" id="ARBA00016507"/>
    </source>
</evidence>
<comment type="similarity">
    <text evidence="3">Belongs to the FliH family.</text>
</comment>
<evidence type="ECO:0000313" key="12">
    <source>
        <dbReference type="EMBL" id="MDR5895158.1"/>
    </source>
</evidence>
<dbReference type="InterPro" id="IPR051472">
    <property type="entry name" value="T3SS_Stator/FliH"/>
</dbReference>
<dbReference type="InterPro" id="IPR000563">
    <property type="entry name" value="Flag_FliH"/>
</dbReference>
<comment type="function">
    <text evidence="1">Needed for flagellar regrowth and assembly.</text>
</comment>
<evidence type="ECO:0000256" key="3">
    <source>
        <dbReference type="ARBA" id="ARBA00006602"/>
    </source>
</evidence>
<dbReference type="EMBL" id="JARWAO010000002">
    <property type="protein sequence ID" value="MDR5895158.1"/>
    <property type="molecule type" value="Genomic_DNA"/>
</dbReference>
<dbReference type="PANTHER" id="PTHR34982">
    <property type="entry name" value="YOP PROTEINS TRANSLOCATION PROTEIN L"/>
    <property type="match status" value="1"/>
</dbReference>
<feature type="region of interest" description="Disordered" evidence="10">
    <location>
        <begin position="1"/>
        <end position="54"/>
    </location>
</feature>
<keyword evidence="8" id="KW-0653">Protein transport</keyword>
<reference evidence="12 13" key="1">
    <citation type="submission" date="2023-04" db="EMBL/GenBank/DDBJ databases">
        <title>A long-awaited taxogenomic arrangement of the family Halomonadaceae.</title>
        <authorList>
            <person name="De La Haba R."/>
            <person name="Chuvochina M."/>
            <person name="Wittouck S."/>
            <person name="Arahal D.R."/>
            <person name="Sanchez-Porro C."/>
            <person name="Hugenholtz P."/>
            <person name="Ventosa A."/>
        </authorList>
    </citation>
    <scope>NUCLEOTIDE SEQUENCE [LARGE SCALE GENOMIC DNA]</scope>
    <source>
        <strain evidence="12 13">DSM 22428</strain>
    </source>
</reference>
<name>A0ABU1GT19_9GAMM</name>
<sequence>MSDSSNDWQRWEMGSLERRRQHPTQTAKPPKPDAQQQQRRREDAKRQAIFEQAKKEGYEAGLKKGFEDGFNKGREEGELKAHAEYEEMLGVRLENTISPIAVLAEQFSESMASLNQDVSRQLAELALEAGRRLANRSLELNPEHILDDIESLLASEPTLTGRPRLFIHPDDLELVQSELGDVLKQAGWQLLSDHDIQRGDCRIETDTREIDATRAGRWERLLQAVGHGEH</sequence>
<evidence type="ECO:0000256" key="2">
    <source>
        <dbReference type="ARBA" id="ARBA00004496"/>
    </source>
</evidence>
<dbReference type="PRINTS" id="PR01003">
    <property type="entry name" value="FLGFLIH"/>
</dbReference>
<evidence type="ECO:0000256" key="7">
    <source>
        <dbReference type="ARBA" id="ARBA00022795"/>
    </source>
</evidence>
<keyword evidence="13" id="KW-1185">Reference proteome</keyword>
<keyword evidence="6" id="KW-0963">Cytoplasm</keyword>
<feature type="compositionally biased region" description="Basic and acidic residues" evidence="10">
    <location>
        <begin position="39"/>
        <end position="54"/>
    </location>
</feature>
<keyword evidence="12" id="KW-0282">Flagellum</keyword>
<evidence type="ECO:0000259" key="11">
    <source>
        <dbReference type="Pfam" id="PF02108"/>
    </source>
</evidence>
<comment type="caution">
    <text evidence="12">The sequence shown here is derived from an EMBL/GenBank/DDBJ whole genome shotgun (WGS) entry which is preliminary data.</text>
</comment>
<comment type="subcellular location">
    <subcellularLocation>
        <location evidence="2">Cytoplasm</location>
    </subcellularLocation>
</comment>
<dbReference type="RefSeq" id="WP_251590375.1">
    <property type="nucleotide sequence ID" value="NZ_JAMLJI010000001.1"/>
</dbReference>
<evidence type="ECO:0000256" key="8">
    <source>
        <dbReference type="ARBA" id="ARBA00022927"/>
    </source>
</evidence>
<keyword evidence="5" id="KW-0813">Transport</keyword>
<evidence type="ECO:0000256" key="9">
    <source>
        <dbReference type="ARBA" id="ARBA00023225"/>
    </source>
</evidence>